<feature type="domain" description="GGDEF" evidence="9">
    <location>
        <begin position="438"/>
        <end position="572"/>
    </location>
</feature>
<dbReference type="SMART" id="SM00086">
    <property type="entry name" value="PAC"/>
    <property type="match status" value="1"/>
</dbReference>
<dbReference type="AlphaFoldDB" id="A0A2T0RL35"/>
<proteinExistence type="predicted"/>
<keyword evidence="11" id="KW-1185">Reference proteome</keyword>
<dbReference type="InterPro" id="IPR001633">
    <property type="entry name" value="EAL_dom"/>
</dbReference>
<evidence type="ECO:0000256" key="2">
    <source>
        <dbReference type="ARBA" id="ARBA00022692"/>
    </source>
</evidence>
<reference evidence="10 11" key="1">
    <citation type="submission" date="2018-03" db="EMBL/GenBank/DDBJ databases">
        <title>Genomic Encyclopedia of Archaeal and Bacterial Type Strains, Phase II (KMG-II): from individual species to whole genera.</title>
        <authorList>
            <person name="Goeker M."/>
        </authorList>
    </citation>
    <scope>NUCLEOTIDE SEQUENCE [LARGE SCALE GENOMIC DNA]</scope>
    <source>
        <strain evidence="10 11">DSM 29328</strain>
    </source>
</reference>
<dbReference type="Proteomes" id="UP000239480">
    <property type="component" value="Unassembled WGS sequence"/>
</dbReference>
<feature type="domain" description="PAC" evidence="6">
    <location>
        <begin position="356"/>
        <end position="407"/>
    </location>
</feature>
<dbReference type="CDD" id="cd01949">
    <property type="entry name" value="GGDEF"/>
    <property type="match status" value="1"/>
</dbReference>
<dbReference type="InterPro" id="IPR000700">
    <property type="entry name" value="PAS-assoc_C"/>
</dbReference>
<dbReference type="SMART" id="SM00267">
    <property type="entry name" value="GGDEF"/>
    <property type="match status" value="1"/>
</dbReference>
<dbReference type="Pfam" id="PF08447">
    <property type="entry name" value="PAS_3"/>
    <property type="match status" value="1"/>
</dbReference>
<dbReference type="Gene3D" id="3.30.450.350">
    <property type="entry name" value="CHASE domain"/>
    <property type="match status" value="1"/>
</dbReference>
<dbReference type="SMART" id="SM00091">
    <property type="entry name" value="PAS"/>
    <property type="match status" value="1"/>
</dbReference>
<dbReference type="SMART" id="SM01079">
    <property type="entry name" value="CHASE"/>
    <property type="match status" value="1"/>
</dbReference>
<feature type="domain" description="EAL" evidence="8">
    <location>
        <begin position="581"/>
        <end position="836"/>
    </location>
</feature>
<dbReference type="CDD" id="cd00130">
    <property type="entry name" value="PAS"/>
    <property type="match status" value="1"/>
</dbReference>
<dbReference type="Pfam" id="PF00990">
    <property type="entry name" value="GGDEF"/>
    <property type="match status" value="1"/>
</dbReference>
<dbReference type="PROSITE" id="PS50113">
    <property type="entry name" value="PAC"/>
    <property type="match status" value="1"/>
</dbReference>
<evidence type="ECO:0000259" key="5">
    <source>
        <dbReference type="PROSITE" id="PS50112"/>
    </source>
</evidence>
<dbReference type="InterPro" id="IPR000160">
    <property type="entry name" value="GGDEF_dom"/>
</dbReference>
<evidence type="ECO:0000256" key="1">
    <source>
        <dbReference type="ARBA" id="ARBA00004370"/>
    </source>
</evidence>
<dbReference type="SUPFAM" id="SSF55785">
    <property type="entry name" value="PYP-like sensor domain (PAS domain)"/>
    <property type="match status" value="1"/>
</dbReference>
<dbReference type="GO" id="GO:0003824">
    <property type="term" value="F:catalytic activity"/>
    <property type="evidence" value="ECO:0007669"/>
    <property type="project" value="UniProtKB-ARBA"/>
</dbReference>
<evidence type="ECO:0000313" key="10">
    <source>
        <dbReference type="EMBL" id="PRY21841.1"/>
    </source>
</evidence>
<dbReference type="PANTHER" id="PTHR44757">
    <property type="entry name" value="DIGUANYLATE CYCLASE DGCP"/>
    <property type="match status" value="1"/>
</dbReference>
<keyword evidence="3" id="KW-1133">Transmembrane helix</keyword>
<dbReference type="InterPro" id="IPR001610">
    <property type="entry name" value="PAC"/>
</dbReference>
<organism evidence="10 11">
    <name type="scientific">Aliiruegeria haliotis</name>
    <dbReference type="NCBI Taxonomy" id="1280846"/>
    <lineage>
        <taxon>Bacteria</taxon>
        <taxon>Pseudomonadati</taxon>
        <taxon>Pseudomonadota</taxon>
        <taxon>Alphaproteobacteria</taxon>
        <taxon>Rhodobacterales</taxon>
        <taxon>Roseobacteraceae</taxon>
        <taxon>Aliiruegeria</taxon>
    </lineage>
</organism>
<evidence type="ECO:0000256" key="4">
    <source>
        <dbReference type="ARBA" id="ARBA00023136"/>
    </source>
</evidence>
<dbReference type="InterPro" id="IPR029787">
    <property type="entry name" value="Nucleotide_cyclase"/>
</dbReference>
<dbReference type="InterPro" id="IPR000014">
    <property type="entry name" value="PAS"/>
</dbReference>
<dbReference type="NCBIfam" id="TIGR00229">
    <property type="entry name" value="sensory_box"/>
    <property type="match status" value="1"/>
</dbReference>
<dbReference type="PROSITE" id="PS50887">
    <property type="entry name" value="GGDEF"/>
    <property type="match status" value="1"/>
</dbReference>
<protein>
    <submittedName>
        <fullName evidence="10">PAS domain S-box-containing protein/diguanylate cyclase (GGDEF)-like protein</fullName>
    </submittedName>
</protein>
<dbReference type="GO" id="GO:0007165">
    <property type="term" value="P:signal transduction"/>
    <property type="evidence" value="ECO:0007669"/>
    <property type="project" value="UniProtKB-ARBA"/>
</dbReference>
<dbReference type="SMART" id="SM00052">
    <property type="entry name" value="EAL"/>
    <property type="match status" value="1"/>
</dbReference>
<dbReference type="InterPro" id="IPR043128">
    <property type="entry name" value="Rev_trsase/Diguanyl_cyclase"/>
</dbReference>
<feature type="domain" description="PAS" evidence="5">
    <location>
        <begin position="280"/>
        <end position="343"/>
    </location>
</feature>
<dbReference type="PROSITE" id="PS50883">
    <property type="entry name" value="EAL"/>
    <property type="match status" value="1"/>
</dbReference>
<gene>
    <name evidence="10" type="ORF">CLV78_108113</name>
</gene>
<comment type="subcellular location">
    <subcellularLocation>
        <location evidence="1">Membrane</location>
    </subcellularLocation>
</comment>
<dbReference type="Gene3D" id="3.30.70.270">
    <property type="match status" value="1"/>
</dbReference>
<evidence type="ECO:0000259" key="7">
    <source>
        <dbReference type="PROSITE" id="PS50839"/>
    </source>
</evidence>
<dbReference type="Pfam" id="PF03924">
    <property type="entry name" value="CHASE"/>
    <property type="match status" value="1"/>
</dbReference>
<dbReference type="InterPro" id="IPR013655">
    <property type="entry name" value="PAS_fold_3"/>
</dbReference>
<evidence type="ECO:0000259" key="6">
    <source>
        <dbReference type="PROSITE" id="PS50113"/>
    </source>
</evidence>
<dbReference type="InterPro" id="IPR042240">
    <property type="entry name" value="CHASE_sf"/>
</dbReference>
<evidence type="ECO:0000259" key="8">
    <source>
        <dbReference type="PROSITE" id="PS50883"/>
    </source>
</evidence>
<dbReference type="PROSITE" id="PS50839">
    <property type="entry name" value="CHASE"/>
    <property type="match status" value="1"/>
</dbReference>
<dbReference type="GO" id="GO:0016020">
    <property type="term" value="C:membrane"/>
    <property type="evidence" value="ECO:0007669"/>
    <property type="project" value="UniProtKB-SubCell"/>
</dbReference>
<keyword evidence="4" id="KW-0472">Membrane</keyword>
<dbReference type="InterPro" id="IPR035919">
    <property type="entry name" value="EAL_sf"/>
</dbReference>
<dbReference type="InterPro" id="IPR035965">
    <property type="entry name" value="PAS-like_dom_sf"/>
</dbReference>
<dbReference type="SUPFAM" id="SSF55073">
    <property type="entry name" value="Nucleotide cyclase"/>
    <property type="match status" value="1"/>
</dbReference>
<dbReference type="Pfam" id="PF00563">
    <property type="entry name" value="EAL"/>
    <property type="match status" value="1"/>
</dbReference>
<dbReference type="PROSITE" id="PS50112">
    <property type="entry name" value="PAS"/>
    <property type="match status" value="1"/>
</dbReference>
<dbReference type="Gene3D" id="3.30.450.20">
    <property type="entry name" value="PAS domain"/>
    <property type="match status" value="1"/>
</dbReference>
<dbReference type="PANTHER" id="PTHR44757:SF2">
    <property type="entry name" value="BIOFILM ARCHITECTURE MAINTENANCE PROTEIN MBAA"/>
    <property type="match status" value="1"/>
</dbReference>
<evidence type="ECO:0000313" key="11">
    <source>
        <dbReference type="Proteomes" id="UP000239480"/>
    </source>
</evidence>
<dbReference type="EMBL" id="PVTD01000008">
    <property type="protein sequence ID" value="PRY21841.1"/>
    <property type="molecule type" value="Genomic_DNA"/>
</dbReference>
<dbReference type="NCBIfam" id="TIGR00254">
    <property type="entry name" value="GGDEF"/>
    <property type="match status" value="1"/>
</dbReference>
<keyword evidence="2" id="KW-0812">Transmembrane</keyword>
<dbReference type="InterPro" id="IPR052155">
    <property type="entry name" value="Biofilm_reg_signaling"/>
</dbReference>
<evidence type="ECO:0000259" key="9">
    <source>
        <dbReference type="PROSITE" id="PS50887"/>
    </source>
</evidence>
<dbReference type="InterPro" id="IPR006189">
    <property type="entry name" value="CHASE_dom"/>
</dbReference>
<feature type="domain" description="CHASE" evidence="7">
    <location>
        <begin position="104"/>
        <end position="233"/>
    </location>
</feature>
<evidence type="ECO:0000256" key="3">
    <source>
        <dbReference type="ARBA" id="ARBA00022989"/>
    </source>
</evidence>
<accession>A0A2T0RL35</accession>
<dbReference type="Gene3D" id="3.20.20.450">
    <property type="entry name" value="EAL domain"/>
    <property type="match status" value="1"/>
</dbReference>
<comment type="caution">
    <text evidence="10">The sequence shown here is derived from an EMBL/GenBank/DDBJ whole genome shotgun (WGS) entry which is preliminary data.</text>
</comment>
<sequence length="846" mass="92910">MSGRRRIRKRAIMAAFLVMAVSLVIGNMIRAAQVDRVASVVQTFSGVFVAKMEVQLQARFFIAELARQHWQRAGDHSDFATLSTALTRQFEDLQALNWVSREGVIELVSPMDGNHAALGLDLTRLDVPAWALRRADETDRLQITSPITLAQGGRGIAAYAPVRSDNELSGFINLAFRVDPLIESVLGEDAANTFNIAILDDSDPLFITDVDAATSRFAVVTPLNVGGRTWTISITPTATEIAKAQSNLDELVLLIGMALSISVALILNEAAENRETLERSEERFALAMKGASDGLFDIDYHSTKVFFSPRWFQMLGYAPNALPSRLSTFAELLHPDDMARVLKTPDELYRLPGDVVEEEFRLRHKDGHWVVILSRASILRRAGKVGRVVGTHVDISELRHQQSELERAAWTDDLTGLRNRRELTAALSDLSRSGLGDGRLALFHVDLDRFKAVNDANGHDAGDHVLRQTADRLSAHTFFFDIVARVGGDEFLLAKRTDAENAHVYEMATRIVEAISQPIVYGEQQLLVGASVGIAFVETDDTDKIDEATANADIALCTSKSLGRGRCVFFEPGMRAAAVRAVELASEIRDGLEGDEFKPFFQPQIDTRTREIIGFEALARWYHPKRGILSAADFVSFAERAFLLEAIDDQVFQHACRAVSDISAAGAAEATISVNVSTARLSNAKLVDKLIETSRQAGVDPDRIRIEILETTLLSERTTHITRNIFDLADAGFKLELDDFGTGHTAIASLRNFPVSRIKIDKSLISGVQGDPMLQAISSAVIDLGSKLGIEVLAEGVQTDAELAFLETLGCSQVQGFLIAPPLSMDELPAWIDKWYGQSCLLTQEA</sequence>
<dbReference type="CDD" id="cd01948">
    <property type="entry name" value="EAL"/>
    <property type="match status" value="1"/>
</dbReference>
<dbReference type="SUPFAM" id="SSF141868">
    <property type="entry name" value="EAL domain-like"/>
    <property type="match status" value="1"/>
</dbReference>
<name>A0A2T0RL35_9RHOB</name>